<proteinExistence type="inferred from homology"/>
<dbReference type="EMBL" id="OZ034816">
    <property type="protein sequence ID" value="CAL1376313.1"/>
    <property type="molecule type" value="Genomic_DNA"/>
</dbReference>
<gene>
    <name evidence="3" type="ORF">LTRI10_LOCUS18051</name>
</gene>
<dbReference type="Pfam" id="PF05564">
    <property type="entry name" value="Auxin_repressed"/>
    <property type="match status" value="1"/>
</dbReference>
<protein>
    <recommendedName>
        <fullName evidence="5">Dormancy-associated protein homolog 4</fullName>
    </recommendedName>
</protein>
<dbReference type="PANTHER" id="PTHR33565:SF20">
    <property type="entry name" value="DORMANCY-ASSOCIATED PROTEIN HOMOLOG 4"/>
    <property type="match status" value="1"/>
</dbReference>
<feature type="compositionally biased region" description="Basic residues" evidence="2">
    <location>
        <begin position="112"/>
        <end position="126"/>
    </location>
</feature>
<dbReference type="AlphaFoldDB" id="A0AAV2DSD1"/>
<evidence type="ECO:0008006" key="5">
    <source>
        <dbReference type="Google" id="ProtNLM"/>
    </source>
</evidence>
<feature type="compositionally biased region" description="Low complexity" evidence="2">
    <location>
        <begin position="82"/>
        <end position="103"/>
    </location>
</feature>
<keyword evidence="4" id="KW-1185">Reference proteome</keyword>
<dbReference type="InterPro" id="IPR008406">
    <property type="entry name" value="DRM/ARP"/>
</dbReference>
<dbReference type="PANTHER" id="PTHR33565">
    <property type="entry name" value="DORMANCY-ASSOCIATED PROTEIN 1"/>
    <property type="match status" value="1"/>
</dbReference>
<dbReference type="Proteomes" id="UP001497516">
    <property type="component" value="Chromosome 3"/>
</dbReference>
<organism evidence="3 4">
    <name type="scientific">Linum trigynum</name>
    <dbReference type="NCBI Taxonomy" id="586398"/>
    <lineage>
        <taxon>Eukaryota</taxon>
        <taxon>Viridiplantae</taxon>
        <taxon>Streptophyta</taxon>
        <taxon>Embryophyta</taxon>
        <taxon>Tracheophyta</taxon>
        <taxon>Spermatophyta</taxon>
        <taxon>Magnoliopsida</taxon>
        <taxon>eudicotyledons</taxon>
        <taxon>Gunneridae</taxon>
        <taxon>Pentapetalae</taxon>
        <taxon>rosids</taxon>
        <taxon>fabids</taxon>
        <taxon>Malpighiales</taxon>
        <taxon>Linaceae</taxon>
        <taxon>Linum</taxon>
    </lineage>
</organism>
<sequence length="137" mass="14548">MGFLHKLWDETLAGPTPEAGLGKLRKYDSFSSSSSSHIAPPLPGIRIGRAPPLVVTRSITMARGNRFAYNNSSGVEDSPLASPNTNESPLSSSTPSSPSTPESPGGGGGGRYNHHFHSKRMARRKPSSPSSFFGEPR</sequence>
<name>A0AAV2DSD1_9ROSI</name>
<evidence type="ECO:0000313" key="3">
    <source>
        <dbReference type="EMBL" id="CAL1376313.1"/>
    </source>
</evidence>
<feature type="region of interest" description="Disordered" evidence="2">
    <location>
        <begin position="27"/>
        <end position="52"/>
    </location>
</feature>
<evidence type="ECO:0000256" key="1">
    <source>
        <dbReference type="ARBA" id="ARBA00010502"/>
    </source>
</evidence>
<evidence type="ECO:0000313" key="4">
    <source>
        <dbReference type="Proteomes" id="UP001497516"/>
    </source>
</evidence>
<accession>A0AAV2DSD1</accession>
<feature type="region of interest" description="Disordered" evidence="2">
    <location>
        <begin position="69"/>
        <end position="137"/>
    </location>
</feature>
<reference evidence="3 4" key="1">
    <citation type="submission" date="2024-04" db="EMBL/GenBank/DDBJ databases">
        <authorList>
            <person name="Fracassetti M."/>
        </authorList>
    </citation>
    <scope>NUCLEOTIDE SEQUENCE [LARGE SCALE GENOMIC DNA]</scope>
</reference>
<comment type="similarity">
    <text evidence="1">Belongs to the DRM1/ARP family.</text>
</comment>
<evidence type="ECO:0000256" key="2">
    <source>
        <dbReference type="SAM" id="MobiDB-lite"/>
    </source>
</evidence>